<name>A0A2Z7CZT5_9LAMI</name>
<proteinExistence type="predicted"/>
<dbReference type="EMBL" id="KQ991061">
    <property type="protein sequence ID" value="KZV52445.1"/>
    <property type="molecule type" value="Genomic_DNA"/>
</dbReference>
<organism evidence="1 2">
    <name type="scientific">Dorcoceras hygrometricum</name>
    <dbReference type="NCBI Taxonomy" id="472368"/>
    <lineage>
        <taxon>Eukaryota</taxon>
        <taxon>Viridiplantae</taxon>
        <taxon>Streptophyta</taxon>
        <taxon>Embryophyta</taxon>
        <taxon>Tracheophyta</taxon>
        <taxon>Spermatophyta</taxon>
        <taxon>Magnoliopsida</taxon>
        <taxon>eudicotyledons</taxon>
        <taxon>Gunneridae</taxon>
        <taxon>Pentapetalae</taxon>
        <taxon>asterids</taxon>
        <taxon>lamiids</taxon>
        <taxon>Lamiales</taxon>
        <taxon>Gesneriaceae</taxon>
        <taxon>Didymocarpoideae</taxon>
        <taxon>Trichosporeae</taxon>
        <taxon>Loxocarpinae</taxon>
        <taxon>Dorcoceras</taxon>
    </lineage>
</organism>
<reference evidence="1 2" key="1">
    <citation type="journal article" date="2015" name="Proc. Natl. Acad. Sci. U.S.A.">
        <title>The resurrection genome of Boea hygrometrica: A blueprint for survival of dehydration.</title>
        <authorList>
            <person name="Xiao L."/>
            <person name="Yang G."/>
            <person name="Zhang L."/>
            <person name="Yang X."/>
            <person name="Zhao S."/>
            <person name="Ji Z."/>
            <person name="Zhou Q."/>
            <person name="Hu M."/>
            <person name="Wang Y."/>
            <person name="Chen M."/>
            <person name="Xu Y."/>
            <person name="Jin H."/>
            <person name="Xiao X."/>
            <person name="Hu G."/>
            <person name="Bao F."/>
            <person name="Hu Y."/>
            <person name="Wan P."/>
            <person name="Li L."/>
            <person name="Deng X."/>
            <person name="Kuang T."/>
            <person name="Xiang C."/>
            <person name="Zhu J.K."/>
            <person name="Oliver M.J."/>
            <person name="He Y."/>
        </authorList>
    </citation>
    <scope>NUCLEOTIDE SEQUENCE [LARGE SCALE GENOMIC DNA]</scope>
    <source>
        <strain evidence="2">cv. XS01</strain>
    </source>
</reference>
<keyword evidence="2" id="KW-1185">Reference proteome</keyword>
<accession>A0A2Z7CZT5</accession>
<gene>
    <name evidence="1" type="ORF">F511_20302</name>
</gene>
<sequence length="153" mass="16383">MCGGPLTPPRACARASSRVARKNQRAGRAWLRDVGSRCARWSTTGRATWLEACRHGRSLLADAKLLAAAHDRRCCLARWSGAARRGTSHAAGLLLCDGRLMCTAAGRATCAAPCARPCVVLGATSRAAAVRFFLLRRRRPAASPASLRRCRDG</sequence>
<protein>
    <submittedName>
        <fullName evidence="1">Uncharacterized protein</fullName>
    </submittedName>
</protein>
<evidence type="ECO:0000313" key="1">
    <source>
        <dbReference type="EMBL" id="KZV52445.1"/>
    </source>
</evidence>
<evidence type="ECO:0000313" key="2">
    <source>
        <dbReference type="Proteomes" id="UP000250235"/>
    </source>
</evidence>
<dbReference type="Proteomes" id="UP000250235">
    <property type="component" value="Unassembled WGS sequence"/>
</dbReference>
<dbReference type="AlphaFoldDB" id="A0A2Z7CZT5"/>